<gene>
    <name evidence="3" type="ORF">JYU14_03875</name>
</gene>
<dbReference type="EMBL" id="JAFITR010000083">
    <property type="protein sequence ID" value="MBN4067204.1"/>
    <property type="molecule type" value="Genomic_DNA"/>
</dbReference>
<evidence type="ECO:0000256" key="1">
    <source>
        <dbReference type="SAM" id="Coils"/>
    </source>
</evidence>
<evidence type="ECO:0000256" key="2">
    <source>
        <dbReference type="SAM" id="Phobius"/>
    </source>
</evidence>
<feature type="transmembrane region" description="Helical" evidence="2">
    <location>
        <begin position="79"/>
        <end position="99"/>
    </location>
</feature>
<evidence type="ECO:0000313" key="3">
    <source>
        <dbReference type="EMBL" id="MBN4067204.1"/>
    </source>
</evidence>
<keyword evidence="4" id="KW-1185">Reference proteome</keyword>
<name>A0ABS3ARN8_9BACT</name>
<dbReference type="Proteomes" id="UP000722121">
    <property type="component" value="Unassembled WGS sequence"/>
</dbReference>
<reference evidence="3 4" key="1">
    <citation type="submission" date="2021-02" db="EMBL/GenBank/DDBJ databases">
        <title>Activity-based single-cell genomes from oceanic crustal fluid captures similar information to metagenomic and metatranscriptomic surveys with orders of magnitude less sampling.</title>
        <authorList>
            <person name="D'Angelo T.S."/>
            <person name="Orcutt B.N."/>
        </authorList>
    </citation>
    <scope>NUCLEOTIDE SEQUENCE [LARGE SCALE GENOMIC DNA]</scope>
    <source>
        <strain evidence="3">AH-315-G07</strain>
    </source>
</reference>
<evidence type="ECO:0000313" key="4">
    <source>
        <dbReference type="Proteomes" id="UP000722121"/>
    </source>
</evidence>
<feature type="coiled-coil region" evidence="1">
    <location>
        <begin position="219"/>
        <end position="270"/>
    </location>
</feature>
<accession>A0ABS3ARN8</accession>
<keyword evidence="2" id="KW-1133">Transmembrane helix</keyword>
<proteinExistence type="predicted"/>
<organism evidence="3 4">
    <name type="scientific">Simkania negevensis</name>
    <dbReference type="NCBI Taxonomy" id="83561"/>
    <lineage>
        <taxon>Bacteria</taxon>
        <taxon>Pseudomonadati</taxon>
        <taxon>Chlamydiota</taxon>
        <taxon>Chlamydiia</taxon>
        <taxon>Parachlamydiales</taxon>
        <taxon>Simkaniaceae</taxon>
        <taxon>Simkania</taxon>
    </lineage>
</organism>
<keyword evidence="2" id="KW-0472">Membrane</keyword>
<protein>
    <submittedName>
        <fullName evidence="3">Uncharacterized protein</fullName>
    </submittedName>
</protein>
<keyword evidence="1" id="KW-0175">Coiled coil</keyword>
<sequence>MADSVRGPDHSQRQALMERLQSEQKGCCSARACDCGSVCSCCGTDWSHCDIAFSLITTAHVAGTVATGALSYLTASFDFVLFGGLLTLSGLGWGLAGCYRKNYHSLLGMNDIFQEIVDENKKLANMTTELHQSNKDQTEQNLELKAKILQLDDQLLSFTSGIEFFKQQVDVFSTLKQEFARFLSDLDVENKEKGRQVEAAITRIEQTQKKALEGFYSFVHTLKAEMEEMQTNSSELHKTNDALAASFRSLEQVEEELAAVAKQLTEVEGRFKVVSREIADHTRGVRSAAKDVVHATDSFSTTTKQLLEGQKVSKAWFSETAARIEIALDVRKMH</sequence>
<comment type="caution">
    <text evidence="3">The sequence shown here is derived from an EMBL/GenBank/DDBJ whole genome shotgun (WGS) entry which is preliminary data.</text>
</comment>
<keyword evidence="2" id="KW-0812">Transmembrane</keyword>